<organism evidence="2 3">
    <name type="scientific">Papaver atlanticum</name>
    <dbReference type="NCBI Taxonomy" id="357466"/>
    <lineage>
        <taxon>Eukaryota</taxon>
        <taxon>Viridiplantae</taxon>
        <taxon>Streptophyta</taxon>
        <taxon>Embryophyta</taxon>
        <taxon>Tracheophyta</taxon>
        <taxon>Spermatophyta</taxon>
        <taxon>Magnoliopsida</taxon>
        <taxon>Ranunculales</taxon>
        <taxon>Papaveraceae</taxon>
        <taxon>Papaveroideae</taxon>
        <taxon>Papaver</taxon>
    </lineage>
</organism>
<evidence type="ECO:0000313" key="3">
    <source>
        <dbReference type="Proteomes" id="UP001202328"/>
    </source>
</evidence>
<feature type="region of interest" description="Disordered" evidence="1">
    <location>
        <begin position="88"/>
        <end position="134"/>
    </location>
</feature>
<feature type="compositionally biased region" description="Polar residues" evidence="1">
    <location>
        <begin position="1"/>
        <end position="22"/>
    </location>
</feature>
<dbReference type="AlphaFoldDB" id="A0AAD4XBI7"/>
<feature type="region of interest" description="Disordered" evidence="1">
    <location>
        <begin position="1"/>
        <end position="32"/>
    </location>
</feature>
<gene>
    <name evidence="2" type="ORF">MKW98_000708</name>
</gene>
<feature type="compositionally biased region" description="Basic residues" evidence="1">
    <location>
        <begin position="124"/>
        <end position="134"/>
    </location>
</feature>
<dbReference type="EMBL" id="JAJJMB010011819">
    <property type="protein sequence ID" value="KAI3898595.1"/>
    <property type="molecule type" value="Genomic_DNA"/>
</dbReference>
<feature type="compositionally biased region" description="Basic and acidic residues" evidence="1">
    <location>
        <begin position="113"/>
        <end position="123"/>
    </location>
</feature>
<evidence type="ECO:0000256" key="1">
    <source>
        <dbReference type="SAM" id="MobiDB-lite"/>
    </source>
</evidence>
<name>A0AAD4XBI7_9MAGN</name>
<reference evidence="2" key="1">
    <citation type="submission" date="2022-04" db="EMBL/GenBank/DDBJ databases">
        <title>A functionally conserved STORR gene fusion in Papaver species that diverged 16.8 million years ago.</title>
        <authorList>
            <person name="Catania T."/>
        </authorList>
    </citation>
    <scope>NUCLEOTIDE SEQUENCE</scope>
    <source>
        <strain evidence="2">S-188037</strain>
    </source>
</reference>
<proteinExistence type="predicted"/>
<comment type="caution">
    <text evidence="2">The sequence shown here is derived from an EMBL/GenBank/DDBJ whole genome shotgun (WGS) entry which is preliminary data.</text>
</comment>
<dbReference type="Proteomes" id="UP001202328">
    <property type="component" value="Unassembled WGS sequence"/>
</dbReference>
<accession>A0AAD4XBI7</accession>
<protein>
    <submittedName>
        <fullName evidence="2">Uncharacterized protein</fullName>
    </submittedName>
</protein>
<keyword evidence="3" id="KW-1185">Reference proteome</keyword>
<feature type="compositionally biased region" description="Basic and acidic residues" evidence="1">
    <location>
        <begin position="95"/>
        <end position="104"/>
    </location>
</feature>
<sequence>MTGKYKQTSLASEHQSLNSQDESQSKDQTELSTIGKCKLASATLRNIIALAIFPNHSLPIQSAHLKTVRDAKKSFVAWPKEFVISCSTNQPLSYPDEHDADQKTKKTKKKKKPSDTKSGELKSRRSSKRLKTAA</sequence>
<evidence type="ECO:0000313" key="2">
    <source>
        <dbReference type="EMBL" id="KAI3898595.1"/>
    </source>
</evidence>